<dbReference type="Proteomes" id="UP001642464">
    <property type="component" value="Unassembled WGS sequence"/>
</dbReference>
<evidence type="ECO:0000313" key="5">
    <source>
        <dbReference type="EMBL" id="CAK9049646.1"/>
    </source>
</evidence>
<evidence type="ECO:0000259" key="4">
    <source>
        <dbReference type="Pfam" id="PF16113"/>
    </source>
</evidence>
<dbReference type="EC" id="3.1.2.4" evidence="2"/>
<dbReference type="InterPro" id="IPR032259">
    <property type="entry name" value="HIBYL-CoA-H"/>
</dbReference>
<accession>A0ABP0MDT7</accession>
<reference evidence="5 6" key="1">
    <citation type="submission" date="2024-02" db="EMBL/GenBank/DDBJ databases">
        <authorList>
            <person name="Chen Y."/>
            <person name="Shah S."/>
            <person name="Dougan E. K."/>
            <person name="Thang M."/>
            <person name="Chan C."/>
        </authorList>
    </citation>
    <scope>NUCLEOTIDE SEQUENCE [LARGE SCALE GENOMIC DNA]</scope>
</reference>
<name>A0ABP0MDT7_9DINO</name>
<proteinExistence type="predicted"/>
<keyword evidence="3 5" id="KW-0378">Hydrolase</keyword>
<evidence type="ECO:0000256" key="1">
    <source>
        <dbReference type="ARBA" id="ARBA00001709"/>
    </source>
</evidence>
<dbReference type="PANTHER" id="PTHR43176">
    <property type="entry name" value="3-HYDROXYISOBUTYRYL-COA HYDROLASE-RELATED"/>
    <property type="match status" value="1"/>
</dbReference>
<dbReference type="Gene3D" id="3.90.226.10">
    <property type="entry name" value="2-enoyl-CoA Hydratase, Chain A, domain 1"/>
    <property type="match status" value="1"/>
</dbReference>
<dbReference type="InterPro" id="IPR029045">
    <property type="entry name" value="ClpP/crotonase-like_dom_sf"/>
</dbReference>
<dbReference type="SUPFAM" id="SSF52096">
    <property type="entry name" value="ClpP/crotonase"/>
    <property type="match status" value="1"/>
</dbReference>
<sequence>MPTETSTRFSSGYGVCEITLNRPSKLNALNLNMIRCLHGALDQLDAKAGKVGCLIMSGAGSKAFCAGGDVQMIREEGLAGGSLPADFFYEEYGVMFRLATLLERTGCCQVSLCDGITMGGGVGLSTHGPFRIVTEKTRFAMPEMAIGLFPDVGATYLLSRLKAGGNVGRFMAMTGTTLAAWDALRAGVGTHFVPSSRIPKLRVALGSRFKAKLIGEDALRLCEDTIREVAASAEPSGADCLLIDENIEVIERCFSAPSVEEIIARLKTDGSDFAVVTLQKMFQSCSPTSCKVALRAMHEAAQMSIGPVLQMEYRLSQRFTTRPQPLSDFFEGIRAVLVEKDRRQNWKPSWDALDEITDEKVAFFFSPLEPEHTRGELPVNDLWDFSESRRAPFPEVQLKAKL</sequence>
<comment type="catalytic activity">
    <reaction evidence="1">
        <text>3-hydroxy-2-methylpropanoyl-CoA + H2O = 3-hydroxy-2-methylpropanoate + CoA + H(+)</text>
        <dbReference type="Rhea" id="RHEA:20888"/>
        <dbReference type="ChEBI" id="CHEBI:11805"/>
        <dbReference type="ChEBI" id="CHEBI:15377"/>
        <dbReference type="ChEBI" id="CHEBI:15378"/>
        <dbReference type="ChEBI" id="CHEBI:57287"/>
        <dbReference type="ChEBI" id="CHEBI:57340"/>
        <dbReference type="EC" id="3.1.2.4"/>
    </reaction>
</comment>
<dbReference type="NCBIfam" id="NF004127">
    <property type="entry name" value="PRK05617.1"/>
    <property type="match status" value="1"/>
</dbReference>
<comment type="caution">
    <text evidence="5">The sequence shown here is derived from an EMBL/GenBank/DDBJ whole genome shotgun (WGS) entry which is preliminary data.</text>
</comment>
<feature type="domain" description="Enoyl-CoA hydratase/isomerase" evidence="4">
    <location>
        <begin position="17"/>
        <end position="365"/>
    </location>
</feature>
<organism evidence="5 6">
    <name type="scientific">Durusdinium trenchii</name>
    <dbReference type="NCBI Taxonomy" id="1381693"/>
    <lineage>
        <taxon>Eukaryota</taxon>
        <taxon>Sar</taxon>
        <taxon>Alveolata</taxon>
        <taxon>Dinophyceae</taxon>
        <taxon>Suessiales</taxon>
        <taxon>Symbiodiniaceae</taxon>
        <taxon>Durusdinium</taxon>
    </lineage>
</organism>
<dbReference type="Pfam" id="PF16113">
    <property type="entry name" value="ECH_2"/>
    <property type="match status" value="1"/>
</dbReference>
<gene>
    <name evidence="5" type="ORF">SCF082_LOCUS27496</name>
</gene>
<evidence type="ECO:0000313" key="6">
    <source>
        <dbReference type="Proteomes" id="UP001642464"/>
    </source>
</evidence>
<keyword evidence="6" id="KW-1185">Reference proteome</keyword>
<dbReference type="InterPro" id="IPR045004">
    <property type="entry name" value="ECH_dom"/>
</dbReference>
<dbReference type="CDD" id="cd06558">
    <property type="entry name" value="crotonase-like"/>
    <property type="match status" value="1"/>
</dbReference>
<dbReference type="EMBL" id="CAXAMM010021269">
    <property type="protein sequence ID" value="CAK9049646.1"/>
    <property type="molecule type" value="Genomic_DNA"/>
</dbReference>
<evidence type="ECO:0000256" key="3">
    <source>
        <dbReference type="ARBA" id="ARBA00022801"/>
    </source>
</evidence>
<protein>
    <recommendedName>
        <fullName evidence="2">3-hydroxyisobutyryl-CoA hydrolase</fullName>
        <ecNumber evidence="2">3.1.2.4</ecNumber>
    </recommendedName>
</protein>
<dbReference type="PANTHER" id="PTHR43176:SF3">
    <property type="entry name" value="3-HYDROXYISOBUTYRYL-COA HYDROLASE, MITOCHONDRIAL"/>
    <property type="match status" value="1"/>
</dbReference>
<evidence type="ECO:0000256" key="2">
    <source>
        <dbReference type="ARBA" id="ARBA00011915"/>
    </source>
</evidence>
<dbReference type="GO" id="GO:0016787">
    <property type="term" value="F:hydrolase activity"/>
    <property type="evidence" value="ECO:0007669"/>
    <property type="project" value="UniProtKB-KW"/>
</dbReference>